<evidence type="ECO:0000313" key="3">
    <source>
        <dbReference type="Proteomes" id="UP000076079"/>
    </source>
</evidence>
<protein>
    <submittedName>
        <fullName evidence="2">Type VI secretion system Vgr family protein</fullName>
    </submittedName>
</protein>
<proteinExistence type="predicted"/>
<dbReference type="EMBL" id="CP015136">
    <property type="protein sequence ID" value="AMY08406.1"/>
    <property type="molecule type" value="Genomic_DNA"/>
</dbReference>
<dbReference type="InterPro" id="IPR037026">
    <property type="entry name" value="Vgr_OB-fold_dom_sf"/>
</dbReference>
<name>A0A143PJ19_LUTPR</name>
<dbReference type="AlphaFoldDB" id="A0A143PJ19"/>
<gene>
    <name evidence="2" type="ORF">LuPra_01606</name>
</gene>
<dbReference type="PATRIC" id="fig|1813736.3.peg.1666"/>
<reference evidence="2 3" key="1">
    <citation type="journal article" date="2016" name="Genome Announc.">
        <title>First Complete Genome Sequence of a Subdivision 6 Acidobacterium Strain.</title>
        <authorList>
            <person name="Huang S."/>
            <person name="Vieira S."/>
            <person name="Bunk B."/>
            <person name="Riedel T."/>
            <person name="Sproer C."/>
            <person name="Overmann J."/>
        </authorList>
    </citation>
    <scope>NUCLEOTIDE SEQUENCE [LARGE SCALE GENOMIC DNA]</scope>
    <source>
        <strain evidence="3">DSM 100886 HEG_-6_39</strain>
    </source>
</reference>
<evidence type="ECO:0000313" key="2">
    <source>
        <dbReference type="EMBL" id="AMY08406.1"/>
    </source>
</evidence>
<accession>A0A143PJ19</accession>
<organism evidence="2 3">
    <name type="scientific">Luteitalea pratensis</name>
    <dbReference type="NCBI Taxonomy" id="1855912"/>
    <lineage>
        <taxon>Bacteria</taxon>
        <taxon>Pseudomonadati</taxon>
        <taxon>Acidobacteriota</taxon>
        <taxon>Vicinamibacteria</taxon>
        <taxon>Vicinamibacterales</taxon>
        <taxon>Vicinamibacteraceae</taxon>
        <taxon>Luteitalea</taxon>
    </lineage>
</organism>
<dbReference type="SUPFAM" id="SSF69255">
    <property type="entry name" value="gp5 N-terminal domain-like"/>
    <property type="match status" value="1"/>
</dbReference>
<dbReference type="Pfam" id="PF04717">
    <property type="entry name" value="Phage_base_V"/>
    <property type="match status" value="1"/>
</dbReference>
<dbReference type="RefSeq" id="WP_110170254.1">
    <property type="nucleotide sequence ID" value="NZ_CP015136.1"/>
</dbReference>
<dbReference type="STRING" id="1855912.LuPra_01606"/>
<feature type="domain" description="Gp5/Type VI secretion system Vgr protein OB-fold" evidence="1">
    <location>
        <begin position="10"/>
        <end position="84"/>
    </location>
</feature>
<reference evidence="3" key="2">
    <citation type="submission" date="2016-04" db="EMBL/GenBank/DDBJ databases">
        <title>First Complete Genome Sequence of a Subdivision 6 Acidobacterium.</title>
        <authorList>
            <person name="Huang S."/>
            <person name="Vieira S."/>
            <person name="Bunk B."/>
            <person name="Riedel T."/>
            <person name="Sproeer C."/>
            <person name="Overmann J."/>
        </authorList>
    </citation>
    <scope>NUCLEOTIDE SEQUENCE [LARGE SCALE GENOMIC DNA]</scope>
    <source>
        <strain evidence="3">DSM 100886 HEG_-6_39</strain>
    </source>
</reference>
<dbReference type="Proteomes" id="UP000076079">
    <property type="component" value="Chromosome"/>
</dbReference>
<dbReference type="Gene3D" id="2.40.50.230">
    <property type="entry name" value="Gp5 N-terminal domain"/>
    <property type="match status" value="1"/>
</dbReference>
<sequence>MSAQGFYGKYRGTVVNNVDPMQLGRLQVILPDVSSLIPSTWAMPCFPIAGKQMGAYFIPQVGSGVWVEFEQGDPDYPVWTGCYYGTAAEVPALALAGNPASPNIVLQSTAQNSLVISDLPGPTGGIMLKSTTGATIIVNDTGIYIQNGKGASLVMTGPTVTVNNGALVVT</sequence>
<dbReference type="KEGG" id="abac:LuPra_01606"/>
<dbReference type="InterPro" id="IPR006531">
    <property type="entry name" value="Gp5/Vgr_OB"/>
</dbReference>
<evidence type="ECO:0000259" key="1">
    <source>
        <dbReference type="Pfam" id="PF04717"/>
    </source>
</evidence>
<keyword evidence="3" id="KW-1185">Reference proteome</keyword>
<dbReference type="OrthoDB" id="1907165at2"/>